<keyword evidence="3" id="KW-1185">Reference proteome</keyword>
<feature type="compositionally biased region" description="Polar residues" evidence="1">
    <location>
        <begin position="23"/>
        <end position="37"/>
    </location>
</feature>
<proteinExistence type="predicted"/>
<accession>A0AAD8YX81</accession>
<name>A0AAD8YX81_9TELE</name>
<organism evidence="2 3">
    <name type="scientific">Electrophorus voltai</name>
    <dbReference type="NCBI Taxonomy" id="2609070"/>
    <lineage>
        <taxon>Eukaryota</taxon>
        <taxon>Metazoa</taxon>
        <taxon>Chordata</taxon>
        <taxon>Craniata</taxon>
        <taxon>Vertebrata</taxon>
        <taxon>Euteleostomi</taxon>
        <taxon>Actinopterygii</taxon>
        <taxon>Neopterygii</taxon>
        <taxon>Teleostei</taxon>
        <taxon>Ostariophysi</taxon>
        <taxon>Gymnotiformes</taxon>
        <taxon>Gymnotoidei</taxon>
        <taxon>Gymnotidae</taxon>
        <taxon>Electrophorus</taxon>
    </lineage>
</organism>
<gene>
    <name evidence="2" type="ORF">P4O66_014998</name>
</gene>
<sequence length="722" mass="79251">MEEQERDLTKPYDLQQPDFRAAENSSLDKGTKPSESGTELELATNIDTHLTEENPASVQNSSTGSLRTQSVVIFDPNGQPLRCEGMVIGQCENGELYVIRSNPLGGTQVLLHNDQLLDAADPTATCIGKPNQEDPLTPAETALDSGTNALCTEAAPGFTDAKVHAKSSPEEYVPSPKPLTAAAPNWANRLRSCEKLGDSYRGYCNTETELEAVLLLHKQQTHSVFGTRQSPSPAKPATRLMWKSQYVPYDGIPFVNAGSRAIVMECQFGPRRKGLQPKKGNLQETCTNIDYKATCPARIYIKKVRKFPEYKVPVDPKVDKKVVRQEQEKAFFNLKKKLWNTGGVIRYYIQLPTQKAHLYHDVDTIILPPLPEQPDLMKEETEEEEQEMIGSEGAEEEEDGEAQGGGPVPSRLHPLVAEKIRVLVAQGCSQVYTVRKQLRRFVEREMFKSNVVPERHNLCYFPTVNDIKNHIHEAQKSLQLTDGVPASPDAEWKTESEHLLTETVTLTLTPASINVSSQKEGLLEGSHTLSPEAVHFFSSLTSLQPKIFAHLQGIQLQCATCPAEGSLAPQPISATEPLDPSNPLYSQAVFLSPASFLQSTPTVGEAVSLPEPRALVGIGQLVSISTMEPGTTEAGVTQILLEDGQAIPVQIVDPSGIGESQSKQSTSFILSFFRGPVIVKTQGRTALFFLSAESLGGGSSDEREQRDEAHGHFTRATQRPRL</sequence>
<dbReference type="PANTHER" id="PTHR14694">
    <property type="entry name" value="CALCIUM-RESPONSIVE TRANSCRIPTION FACTOR"/>
    <property type="match status" value="1"/>
</dbReference>
<dbReference type="PANTHER" id="PTHR14694:SF1">
    <property type="entry name" value="CALCIUM-RESPONSIVE TRANSCRIPTION FACTOR"/>
    <property type="match status" value="1"/>
</dbReference>
<dbReference type="GO" id="GO:0005634">
    <property type="term" value="C:nucleus"/>
    <property type="evidence" value="ECO:0007669"/>
    <property type="project" value="TreeGrafter"/>
</dbReference>
<feature type="compositionally biased region" description="Acidic residues" evidence="1">
    <location>
        <begin position="380"/>
        <end position="401"/>
    </location>
</feature>
<reference evidence="2" key="1">
    <citation type="submission" date="2023-03" db="EMBL/GenBank/DDBJ databases">
        <title>Electrophorus voltai genome.</title>
        <authorList>
            <person name="Bian C."/>
        </authorList>
    </citation>
    <scope>NUCLEOTIDE SEQUENCE</scope>
    <source>
        <strain evidence="2">CB-2022</strain>
        <tissue evidence="2">Muscle</tissue>
    </source>
</reference>
<feature type="region of interest" description="Disordered" evidence="1">
    <location>
        <begin position="377"/>
        <end position="411"/>
    </location>
</feature>
<feature type="region of interest" description="Disordered" evidence="1">
    <location>
        <begin position="695"/>
        <end position="722"/>
    </location>
</feature>
<dbReference type="Pfam" id="PF15299">
    <property type="entry name" value="ALS2CR8"/>
    <property type="match status" value="1"/>
</dbReference>
<evidence type="ECO:0000256" key="1">
    <source>
        <dbReference type="SAM" id="MobiDB-lite"/>
    </source>
</evidence>
<dbReference type="GO" id="GO:0000978">
    <property type="term" value="F:RNA polymerase II cis-regulatory region sequence-specific DNA binding"/>
    <property type="evidence" value="ECO:0007669"/>
    <property type="project" value="TreeGrafter"/>
</dbReference>
<protein>
    <recommendedName>
        <fullName evidence="4">Calcium responsive transcription factor</fullName>
    </recommendedName>
</protein>
<comment type="caution">
    <text evidence="2">The sequence shown here is derived from an EMBL/GenBank/DDBJ whole genome shotgun (WGS) entry which is preliminary data.</text>
</comment>
<dbReference type="AlphaFoldDB" id="A0AAD8YX81"/>
<feature type="compositionally biased region" description="Basic and acidic residues" evidence="1">
    <location>
        <begin position="700"/>
        <end position="711"/>
    </location>
</feature>
<feature type="region of interest" description="Disordered" evidence="1">
    <location>
        <begin position="1"/>
        <end position="41"/>
    </location>
</feature>
<evidence type="ECO:0008006" key="4">
    <source>
        <dbReference type="Google" id="ProtNLM"/>
    </source>
</evidence>
<feature type="non-terminal residue" evidence="2">
    <location>
        <position position="1"/>
    </location>
</feature>
<feature type="compositionally biased region" description="Basic and acidic residues" evidence="1">
    <location>
        <begin position="1"/>
        <end position="10"/>
    </location>
</feature>
<evidence type="ECO:0000313" key="2">
    <source>
        <dbReference type="EMBL" id="KAK1789043.1"/>
    </source>
</evidence>
<dbReference type="GO" id="GO:0000981">
    <property type="term" value="F:DNA-binding transcription factor activity, RNA polymerase II-specific"/>
    <property type="evidence" value="ECO:0007669"/>
    <property type="project" value="TreeGrafter"/>
</dbReference>
<evidence type="ECO:0000313" key="3">
    <source>
        <dbReference type="Proteomes" id="UP001239994"/>
    </source>
</evidence>
<dbReference type="InterPro" id="IPR029309">
    <property type="entry name" value="CaRF"/>
</dbReference>
<dbReference type="Proteomes" id="UP001239994">
    <property type="component" value="Unassembled WGS sequence"/>
</dbReference>
<dbReference type="EMBL" id="JAROKS010000022">
    <property type="protein sequence ID" value="KAK1789043.1"/>
    <property type="molecule type" value="Genomic_DNA"/>
</dbReference>